<dbReference type="EMBL" id="JAUCMV010000001">
    <property type="protein sequence ID" value="KAK0428529.1"/>
    <property type="molecule type" value="Genomic_DNA"/>
</dbReference>
<feature type="transmembrane region" description="Helical" evidence="1">
    <location>
        <begin position="266"/>
        <end position="288"/>
    </location>
</feature>
<organism evidence="2 3">
    <name type="scientific">Steinernema hermaphroditum</name>
    <dbReference type="NCBI Taxonomy" id="289476"/>
    <lineage>
        <taxon>Eukaryota</taxon>
        <taxon>Metazoa</taxon>
        <taxon>Ecdysozoa</taxon>
        <taxon>Nematoda</taxon>
        <taxon>Chromadorea</taxon>
        <taxon>Rhabditida</taxon>
        <taxon>Tylenchina</taxon>
        <taxon>Panagrolaimomorpha</taxon>
        <taxon>Strongyloidoidea</taxon>
        <taxon>Steinernematidae</taxon>
        <taxon>Steinernema</taxon>
    </lineage>
</organism>
<dbReference type="AlphaFoldDB" id="A0AA39ISS9"/>
<proteinExistence type="predicted"/>
<name>A0AA39ISS9_9BILA</name>
<accession>A0AA39ISS9</accession>
<keyword evidence="1" id="KW-0472">Membrane</keyword>
<comment type="caution">
    <text evidence="2">The sequence shown here is derived from an EMBL/GenBank/DDBJ whole genome shotgun (WGS) entry which is preliminary data.</text>
</comment>
<feature type="transmembrane region" description="Helical" evidence="1">
    <location>
        <begin position="224"/>
        <end position="246"/>
    </location>
</feature>
<evidence type="ECO:0000256" key="1">
    <source>
        <dbReference type="SAM" id="Phobius"/>
    </source>
</evidence>
<evidence type="ECO:0008006" key="4">
    <source>
        <dbReference type="Google" id="ProtNLM"/>
    </source>
</evidence>
<feature type="transmembrane region" description="Helical" evidence="1">
    <location>
        <begin position="185"/>
        <end position="204"/>
    </location>
</feature>
<protein>
    <recommendedName>
        <fullName evidence="4">G-protein coupled receptors family 1 profile domain-containing protein</fullName>
    </recommendedName>
</protein>
<dbReference type="SUPFAM" id="SSF81321">
    <property type="entry name" value="Family A G protein-coupled receptor-like"/>
    <property type="match status" value="1"/>
</dbReference>
<evidence type="ECO:0000313" key="3">
    <source>
        <dbReference type="Proteomes" id="UP001175271"/>
    </source>
</evidence>
<feature type="transmembrane region" description="Helical" evidence="1">
    <location>
        <begin position="22"/>
        <end position="41"/>
    </location>
</feature>
<dbReference type="Gene3D" id="1.20.1070.10">
    <property type="entry name" value="Rhodopsin 7-helix transmembrane proteins"/>
    <property type="match status" value="1"/>
</dbReference>
<keyword evidence="3" id="KW-1185">Reference proteome</keyword>
<reference evidence="2" key="1">
    <citation type="submission" date="2023-06" db="EMBL/GenBank/DDBJ databases">
        <title>Genomic analysis of the entomopathogenic nematode Steinernema hermaphroditum.</title>
        <authorList>
            <person name="Schwarz E.M."/>
            <person name="Heppert J.K."/>
            <person name="Baniya A."/>
            <person name="Schwartz H.T."/>
            <person name="Tan C.-H."/>
            <person name="Antoshechkin I."/>
            <person name="Sternberg P.W."/>
            <person name="Goodrich-Blair H."/>
            <person name="Dillman A.R."/>
        </authorList>
    </citation>
    <scope>NUCLEOTIDE SEQUENCE</scope>
    <source>
        <strain evidence="2">PS9179</strain>
        <tissue evidence="2">Whole animal</tissue>
    </source>
</reference>
<keyword evidence="1" id="KW-0812">Transmembrane</keyword>
<feature type="transmembrane region" description="Helical" evidence="1">
    <location>
        <begin position="136"/>
        <end position="156"/>
    </location>
</feature>
<feature type="transmembrane region" description="Helical" evidence="1">
    <location>
        <begin position="53"/>
        <end position="77"/>
    </location>
</feature>
<feature type="transmembrane region" description="Helical" evidence="1">
    <location>
        <begin position="89"/>
        <end position="115"/>
    </location>
</feature>
<evidence type="ECO:0000313" key="2">
    <source>
        <dbReference type="EMBL" id="KAK0428529.1"/>
    </source>
</evidence>
<gene>
    <name evidence="2" type="ORF">QR680_010850</name>
</gene>
<keyword evidence="1" id="KW-1133">Transmembrane helix</keyword>
<dbReference type="Proteomes" id="UP001175271">
    <property type="component" value="Unassembled WGS sequence"/>
</dbReference>
<sequence>MDGEVFAYLATGIAPEMRCITLIYRFVISVMLMPVYVRILWSLLSKKKFRSNVAYLLIVNIGITDIFFLLTVFWAAIMSVRAETIGHTYLQGITTAACFYRCLYFMAYFTFSLLLAVNRLLVINECTIVPDKLYKLLMCVAWLIIAVVFPFLFVHYELETEYDVDFAMLFSMGYILEDVVHKIEVPLYICICATYLILVLGLVVKRKKLRQKLRISSPEGRLALQTVFLFVPQGVVFIFMMLLQTTSLQSNLENTLLFYAIVNPKYIVAINIVNDLLPLSYLSVLVAFNTEIRKVLKIPCGSTKTVKIYVAPNSRAQASQSPRTSQMLIK</sequence>